<dbReference type="Gene3D" id="3.40.50.10140">
    <property type="entry name" value="Toll/interleukin-1 receptor homology (TIR) domain"/>
    <property type="match status" value="1"/>
</dbReference>
<feature type="domain" description="TIR" evidence="2">
    <location>
        <begin position="6"/>
        <end position="164"/>
    </location>
</feature>
<dbReference type="FunFam" id="3.40.50.10140:FF:000007">
    <property type="entry name" value="Disease resistance protein (TIR-NBS-LRR class)"/>
    <property type="match status" value="1"/>
</dbReference>
<sequence length="164" mass="18698">MAFSGACYDVFISFRGEDTRLSFVGHLHKALNEKGIHTFLPDHQLMRGDSIAASLVKAIQSSMISIIVLSQNYASSKWCLDELVHIMENRRPVIPVFYYVDPSDVRHQKGIYGKALAMHEKSNLYSDKVMRWRNALRQVADLSGFPFRHGDGYEYELTGKIVDD</sequence>
<dbReference type="PANTHER" id="PTHR32009:SF106">
    <property type="entry name" value="TIR DOMAIN-CONTAINING PROTEIN"/>
    <property type="match status" value="1"/>
</dbReference>
<comment type="caution">
    <text evidence="3">The sequence shown here is derived from an EMBL/GenBank/DDBJ whole genome shotgun (WGS) entry which is preliminary data.</text>
</comment>
<evidence type="ECO:0000313" key="3">
    <source>
        <dbReference type="EMBL" id="RDX59856.1"/>
    </source>
</evidence>
<dbReference type="InterPro" id="IPR000157">
    <property type="entry name" value="TIR_dom"/>
</dbReference>
<dbReference type="PANTHER" id="PTHR32009">
    <property type="entry name" value="TMV RESISTANCE PROTEIN N-LIKE"/>
    <property type="match status" value="1"/>
</dbReference>
<accession>A0A371E242</accession>
<proteinExistence type="predicted"/>
<reference evidence="3" key="1">
    <citation type="submission" date="2018-05" db="EMBL/GenBank/DDBJ databases">
        <title>Draft genome of Mucuna pruriens seed.</title>
        <authorList>
            <person name="Nnadi N.E."/>
            <person name="Vos R."/>
            <person name="Hasami M.H."/>
            <person name="Devisetty U.K."/>
            <person name="Aguiy J.C."/>
        </authorList>
    </citation>
    <scope>NUCLEOTIDE SEQUENCE [LARGE SCALE GENOMIC DNA]</scope>
    <source>
        <strain evidence="3">JCA_2017</strain>
    </source>
</reference>
<dbReference type="EMBL" id="QJKJ01017149">
    <property type="protein sequence ID" value="RDX59856.1"/>
    <property type="molecule type" value="Genomic_DNA"/>
</dbReference>
<dbReference type="GO" id="GO:0007165">
    <property type="term" value="P:signal transduction"/>
    <property type="evidence" value="ECO:0007669"/>
    <property type="project" value="InterPro"/>
</dbReference>
<evidence type="ECO:0000259" key="2">
    <source>
        <dbReference type="PROSITE" id="PS50104"/>
    </source>
</evidence>
<feature type="non-terminal residue" evidence="3">
    <location>
        <position position="1"/>
    </location>
</feature>
<protein>
    <submittedName>
        <fullName evidence="3">TMV resistance protein N</fullName>
    </submittedName>
</protein>
<dbReference type="OrthoDB" id="6160824at2759"/>
<name>A0A371E242_MUCPR</name>
<keyword evidence="4" id="KW-1185">Reference proteome</keyword>
<dbReference type="SUPFAM" id="SSF52200">
    <property type="entry name" value="Toll/Interleukin receptor TIR domain"/>
    <property type="match status" value="1"/>
</dbReference>
<dbReference type="Proteomes" id="UP000257109">
    <property type="component" value="Unassembled WGS sequence"/>
</dbReference>
<gene>
    <name evidence="3" type="primary">N</name>
    <name evidence="3" type="ORF">CR513_61816</name>
</gene>
<keyword evidence="1" id="KW-0520">NAD</keyword>
<dbReference type="SMART" id="SM00255">
    <property type="entry name" value="TIR"/>
    <property type="match status" value="1"/>
</dbReference>
<organism evidence="3 4">
    <name type="scientific">Mucuna pruriens</name>
    <name type="common">Velvet bean</name>
    <name type="synonym">Dolichos pruriens</name>
    <dbReference type="NCBI Taxonomy" id="157652"/>
    <lineage>
        <taxon>Eukaryota</taxon>
        <taxon>Viridiplantae</taxon>
        <taxon>Streptophyta</taxon>
        <taxon>Embryophyta</taxon>
        <taxon>Tracheophyta</taxon>
        <taxon>Spermatophyta</taxon>
        <taxon>Magnoliopsida</taxon>
        <taxon>eudicotyledons</taxon>
        <taxon>Gunneridae</taxon>
        <taxon>Pentapetalae</taxon>
        <taxon>rosids</taxon>
        <taxon>fabids</taxon>
        <taxon>Fabales</taxon>
        <taxon>Fabaceae</taxon>
        <taxon>Papilionoideae</taxon>
        <taxon>50 kb inversion clade</taxon>
        <taxon>NPAAA clade</taxon>
        <taxon>indigoferoid/millettioid clade</taxon>
        <taxon>Phaseoleae</taxon>
        <taxon>Mucuna</taxon>
    </lineage>
</organism>
<feature type="non-terminal residue" evidence="3">
    <location>
        <position position="164"/>
    </location>
</feature>
<dbReference type="PROSITE" id="PS50104">
    <property type="entry name" value="TIR"/>
    <property type="match status" value="1"/>
</dbReference>
<dbReference type="AlphaFoldDB" id="A0A371E242"/>
<evidence type="ECO:0000256" key="1">
    <source>
        <dbReference type="ARBA" id="ARBA00023027"/>
    </source>
</evidence>
<dbReference type="InterPro" id="IPR035897">
    <property type="entry name" value="Toll_tir_struct_dom_sf"/>
</dbReference>
<evidence type="ECO:0000313" key="4">
    <source>
        <dbReference type="Proteomes" id="UP000257109"/>
    </source>
</evidence>
<dbReference type="Pfam" id="PF01582">
    <property type="entry name" value="TIR"/>
    <property type="match status" value="1"/>
</dbReference>